<feature type="transmembrane region" description="Helical" evidence="1">
    <location>
        <begin position="191"/>
        <end position="209"/>
    </location>
</feature>
<feature type="transmembrane region" description="Helical" evidence="1">
    <location>
        <begin position="50"/>
        <end position="71"/>
    </location>
</feature>
<sequence length="224" mass="23705">MPQSAIAFRERLSGGAMAISGLLFILYPAIRPFSDESSLQGATAFATGQWLAAHMLAMVAFTLLPLGLLGLHSSLQCTAAERGGYWAVALSLIGTGLTLPFYGGEAYGLHAIGQQALIQRSAAVLSLATVVRSGPGLVMFIVGLLLLAIAAFIVAIAIWRSVSYPRWSGIPLAIGLALYIPQFFGTQPLRVAHGLLVGIGCWWIAAGIWTRGTRQCPQAAEINR</sequence>
<dbReference type="AlphaFoldDB" id="A0A2T3XRI4"/>
<feature type="transmembrane region" description="Helical" evidence="1">
    <location>
        <begin position="83"/>
        <end position="102"/>
    </location>
</feature>
<dbReference type="EMBL" id="PYUC01000009">
    <property type="protein sequence ID" value="PTB19123.1"/>
    <property type="molecule type" value="Genomic_DNA"/>
</dbReference>
<keyword evidence="1" id="KW-0812">Transmembrane</keyword>
<proteinExistence type="predicted"/>
<evidence type="ECO:0000256" key="1">
    <source>
        <dbReference type="SAM" id="Phobius"/>
    </source>
</evidence>
<name>A0A2T3XRI4_9BURK</name>
<gene>
    <name evidence="2" type="ORF">C9I57_18955</name>
</gene>
<dbReference type="Proteomes" id="UP000240638">
    <property type="component" value="Unassembled WGS sequence"/>
</dbReference>
<keyword evidence="1" id="KW-1133">Transmembrane helix</keyword>
<comment type="caution">
    <text evidence="2">The sequence shown here is derived from an EMBL/GenBank/DDBJ whole genome shotgun (WGS) entry which is preliminary data.</text>
</comment>
<reference evidence="2 3" key="1">
    <citation type="submission" date="2018-03" db="EMBL/GenBank/DDBJ databases">
        <title>Whole genome analyses suggest that Burkholderia sensu lato contains two further novel genera in the rhizoxinica-symbiotica group Mycetohabitans gen. nov., and Trinickia gen. nov.: implications for the evolution of diazotrophy and nodulation in the Burkholderiaceae.</title>
        <authorList>
            <person name="Estrada De Los Santos P."/>
            <person name="Palmer M."/>
            <person name="Chavez-Ramirez B."/>
            <person name="Steenkamp E.T."/>
            <person name="Hirsch A.M."/>
            <person name="Manyaka P."/>
            <person name="Maluk M."/>
            <person name="Lafos M."/>
            <person name="Crook M."/>
            <person name="Gross E."/>
            <person name="Simon M.F."/>
            <person name="Bueno Dos Reis Junior F."/>
            <person name="Poole P.S."/>
            <person name="Venter S.N."/>
            <person name="James E.K."/>
        </authorList>
    </citation>
    <scope>NUCLEOTIDE SEQUENCE [LARGE SCALE GENOMIC DNA]</scope>
    <source>
        <strain evidence="2 3">JPY-366</strain>
    </source>
</reference>
<evidence type="ECO:0000313" key="3">
    <source>
        <dbReference type="Proteomes" id="UP000240638"/>
    </source>
</evidence>
<evidence type="ECO:0008006" key="4">
    <source>
        <dbReference type="Google" id="ProtNLM"/>
    </source>
</evidence>
<accession>A0A2T3XRI4</accession>
<dbReference type="RefSeq" id="WP_107152181.1">
    <property type="nucleotide sequence ID" value="NZ_PYUC01000009.1"/>
</dbReference>
<feature type="transmembrane region" description="Helical" evidence="1">
    <location>
        <begin position="12"/>
        <end position="30"/>
    </location>
</feature>
<feature type="transmembrane region" description="Helical" evidence="1">
    <location>
        <begin position="166"/>
        <end position="185"/>
    </location>
</feature>
<feature type="transmembrane region" description="Helical" evidence="1">
    <location>
        <begin position="137"/>
        <end position="159"/>
    </location>
</feature>
<keyword evidence="1" id="KW-0472">Membrane</keyword>
<evidence type="ECO:0000313" key="2">
    <source>
        <dbReference type="EMBL" id="PTB19123.1"/>
    </source>
</evidence>
<protein>
    <recommendedName>
        <fullName evidence="4">DUF998 domain-containing protein</fullName>
    </recommendedName>
</protein>
<organism evidence="2 3">
    <name type="scientific">Trinickia symbiotica</name>
    <dbReference type="NCBI Taxonomy" id="863227"/>
    <lineage>
        <taxon>Bacteria</taxon>
        <taxon>Pseudomonadati</taxon>
        <taxon>Pseudomonadota</taxon>
        <taxon>Betaproteobacteria</taxon>
        <taxon>Burkholderiales</taxon>
        <taxon>Burkholderiaceae</taxon>
        <taxon>Trinickia</taxon>
    </lineage>
</organism>